<dbReference type="Gene3D" id="1.25.40.10">
    <property type="entry name" value="Tetratricopeptide repeat domain"/>
    <property type="match status" value="1"/>
</dbReference>
<dbReference type="InterPro" id="IPR011990">
    <property type="entry name" value="TPR-like_helical_dom_sf"/>
</dbReference>
<feature type="repeat" description="TPR" evidence="6">
    <location>
        <begin position="129"/>
        <end position="162"/>
    </location>
</feature>
<dbReference type="PROSITE" id="PS50005">
    <property type="entry name" value="TPR"/>
    <property type="match status" value="1"/>
</dbReference>
<keyword evidence="3" id="KW-0677">Repeat</keyword>
<organism evidence="7 8">
    <name type="scientific">Microseira wollei NIES-4236</name>
    <dbReference type="NCBI Taxonomy" id="2530354"/>
    <lineage>
        <taxon>Bacteria</taxon>
        <taxon>Bacillati</taxon>
        <taxon>Cyanobacteriota</taxon>
        <taxon>Cyanophyceae</taxon>
        <taxon>Oscillatoriophycideae</taxon>
        <taxon>Aerosakkonematales</taxon>
        <taxon>Aerosakkonemataceae</taxon>
        <taxon>Microseira</taxon>
    </lineage>
</organism>
<evidence type="ECO:0000256" key="4">
    <source>
        <dbReference type="ARBA" id="ARBA00022803"/>
    </source>
</evidence>
<dbReference type="GO" id="GO:0005737">
    <property type="term" value="C:cytoplasm"/>
    <property type="evidence" value="ECO:0007669"/>
    <property type="project" value="UniProtKB-SubCell"/>
</dbReference>
<keyword evidence="4 6" id="KW-0802">TPR repeat</keyword>
<dbReference type="EMBL" id="BLAY01000306">
    <property type="protein sequence ID" value="GET44208.1"/>
    <property type="molecule type" value="Genomic_DNA"/>
</dbReference>
<evidence type="ECO:0000256" key="1">
    <source>
        <dbReference type="ARBA" id="ARBA00004496"/>
    </source>
</evidence>
<evidence type="ECO:0000256" key="6">
    <source>
        <dbReference type="PROSITE-ProRule" id="PRU00339"/>
    </source>
</evidence>
<accession>A0AAV3XPD1</accession>
<reference evidence="7" key="1">
    <citation type="submission" date="2019-10" db="EMBL/GenBank/DDBJ databases">
        <title>Draft genome sequece of Microseira wollei NIES-4236.</title>
        <authorList>
            <person name="Yamaguchi H."/>
            <person name="Suzuki S."/>
            <person name="Kawachi M."/>
        </authorList>
    </citation>
    <scope>NUCLEOTIDE SEQUENCE</scope>
    <source>
        <strain evidence="7">NIES-4236</strain>
    </source>
</reference>
<keyword evidence="8" id="KW-1185">Reference proteome</keyword>
<evidence type="ECO:0000313" key="7">
    <source>
        <dbReference type="EMBL" id="GET44208.1"/>
    </source>
</evidence>
<dbReference type="RefSeq" id="WP_226593814.1">
    <property type="nucleotide sequence ID" value="NZ_BLAY01000306.1"/>
</dbReference>
<dbReference type="SUPFAM" id="SSF48452">
    <property type="entry name" value="TPR-like"/>
    <property type="match status" value="1"/>
</dbReference>
<evidence type="ECO:0000256" key="3">
    <source>
        <dbReference type="ARBA" id="ARBA00022737"/>
    </source>
</evidence>
<dbReference type="Proteomes" id="UP001050975">
    <property type="component" value="Unassembled WGS sequence"/>
</dbReference>
<dbReference type="PANTHER" id="PTHR46630">
    <property type="entry name" value="TETRATRICOPEPTIDE REPEAT PROTEIN 29"/>
    <property type="match status" value="1"/>
</dbReference>
<evidence type="ECO:0000313" key="8">
    <source>
        <dbReference type="Proteomes" id="UP001050975"/>
    </source>
</evidence>
<evidence type="ECO:0000256" key="5">
    <source>
        <dbReference type="ARBA" id="ARBA00038253"/>
    </source>
</evidence>
<dbReference type="PANTHER" id="PTHR46630:SF1">
    <property type="entry name" value="TETRATRICOPEPTIDE REPEAT PROTEIN 29"/>
    <property type="match status" value="1"/>
</dbReference>
<evidence type="ECO:0008006" key="9">
    <source>
        <dbReference type="Google" id="ProtNLM"/>
    </source>
</evidence>
<comment type="caution">
    <text evidence="7">The sequence shown here is derived from an EMBL/GenBank/DDBJ whole genome shotgun (WGS) entry which is preliminary data.</text>
</comment>
<dbReference type="InterPro" id="IPR019734">
    <property type="entry name" value="TPR_rpt"/>
</dbReference>
<dbReference type="Pfam" id="PF13424">
    <property type="entry name" value="TPR_12"/>
    <property type="match status" value="1"/>
</dbReference>
<evidence type="ECO:0000256" key="2">
    <source>
        <dbReference type="ARBA" id="ARBA00022490"/>
    </source>
</evidence>
<comment type="similarity">
    <text evidence="5">Belongs to the Rap family.</text>
</comment>
<keyword evidence="2" id="KW-0963">Cytoplasm</keyword>
<dbReference type="InterPro" id="IPR051476">
    <property type="entry name" value="Bac_ResReg_Asp_Phosphatase"/>
</dbReference>
<gene>
    <name evidence="7" type="ORF">MiSe_90340</name>
</gene>
<comment type="subcellular location">
    <subcellularLocation>
        <location evidence="1">Cytoplasm</location>
    </subcellularLocation>
</comment>
<name>A0AAV3XPD1_9CYAN</name>
<protein>
    <recommendedName>
        <fullName evidence="9">TPR repeat-containing protein</fullName>
    </recommendedName>
</protein>
<dbReference type="AlphaFoldDB" id="A0AAV3XPD1"/>
<dbReference type="SMART" id="SM00028">
    <property type="entry name" value="TPR"/>
    <property type="match status" value="2"/>
</dbReference>
<proteinExistence type="inferred from homology"/>
<sequence length="187" mass="21436">MVEIPFDVSYHFDDDLHDVPNNAAQMRQALTFLQSQLNERGIETKRQIQLLGLIGGYARMLKDFATARMALSSAVDLSELLGDQRLRIANLIRLAHVYQSQQEYRLSEELFEEAIASCKRDPDLGSYLDFAYQHAGKCKFDQQQYEEALYYFEQALSLRSSKGDRSLIDSTQMAIDSVNRRVQAQLS</sequence>